<dbReference type="EMBL" id="QQXK01000014">
    <property type="protein sequence ID" value="RII42232.1"/>
    <property type="molecule type" value="Genomic_DNA"/>
</dbReference>
<gene>
    <name evidence="3" type="ORF">DWB68_08360</name>
</gene>
<accession>A0A399JDV9</accession>
<dbReference type="Pfam" id="PF03795">
    <property type="entry name" value="YCII"/>
    <property type="match status" value="1"/>
</dbReference>
<comment type="similarity">
    <text evidence="1">Belongs to the YciI family.</text>
</comment>
<name>A0A399JDV9_9MICC</name>
<dbReference type="InterPro" id="IPR011008">
    <property type="entry name" value="Dimeric_a/b-barrel"/>
</dbReference>
<evidence type="ECO:0000313" key="4">
    <source>
        <dbReference type="Proteomes" id="UP000265419"/>
    </source>
</evidence>
<dbReference type="Gene3D" id="3.30.70.1060">
    <property type="entry name" value="Dimeric alpha+beta barrel"/>
    <property type="match status" value="1"/>
</dbReference>
<evidence type="ECO:0000313" key="3">
    <source>
        <dbReference type="EMBL" id="RII42232.1"/>
    </source>
</evidence>
<dbReference type="PANTHER" id="PTHR35174:SF3">
    <property type="entry name" value="BLL7171 PROTEIN"/>
    <property type="match status" value="1"/>
</dbReference>
<keyword evidence="4" id="KW-1185">Reference proteome</keyword>
<dbReference type="SUPFAM" id="SSF54909">
    <property type="entry name" value="Dimeric alpha+beta barrel"/>
    <property type="match status" value="1"/>
</dbReference>
<organism evidence="3 4">
    <name type="scientific">Galactobacter valiniphilus</name>
    <dbReference type="NCBI Taxonomy" id="2676122"/>
    <lineage>
        <taxon>Bacteria</taxon>
        <taxon>Bacillati</taxon>
        <taxon>Actinomycetota</taxon>
        <taxon>Actinomycetes</taxon>
        <taxon>Micrococcales</taxon>
        <taxon>Micrococcaceae</taxon>
        <taxon>Galactobacter</taxon>
    </lineage>
</organism>
<proteinExistence type="inferred from homology"/>
<reference evidence="3 4" key="1">
    <citation type="submission" date="2018-07" db="EMBL/GenBank/DDBJ databases">
        <title>Arthrobacter sp. nov., isolated from raw cow's milk with high bacterial count.</title>
        <authorList>
            <person name="Hahne J."/>
            <person name="Isele D."/>
            <person name="Lipski A."/>
        </authorList>
    </citation>
    <scope>NUCLEOTIDE SEQUENCE [LARGE SCALE GENOMIC DNA]</scope>
    <source>
        <strain evidence="3 4">JZ R-35</strain>
    </source>
</reference>
<sequence length="123" mass="12969">MHFTILLYAPEPAPGEIAPEVIEAAKAGYRAFAAELVERGVFVAGEVFDTEDTAVCVAERDGAVHLTVGPPERLTQPLGAVFVVDVDSRDEAVAWAKKCPGVAYGTLEVRAAATSITPQGTWA</sequence>
<evidence type="ECO:0000259" key="2">
    <source>
        <dbReference type="Pfam" id="PF03795"/>
    </source>
</evidence>
<comment type="caution">
    <text evidence="3">The sequence shown here is derived from an EMBL/GenBank/DDBJ whole genome shotgun (WGS) entry which is preliminary data.</text>
</comment>
<evidence type="ECO:0000256" key="1">
    <source>
        <dbReference type="ARBA" id="ARBA00007689"/>
    </source>
</evidence>
<dbReference type="AlphaFoldDB" id="A0A399JDV9"/>
<feature type="domain" description="YCII-related" evidence="2">
    <location>
        <begin position="3"/>
        <end position="110"/>
    </location>
</feature>
<dbReference type="PANTHER" id="PTHR35174">
    <property type="entry name" value="BLL7171 PROTEIN-RELATED"/>
    <property type="match status" value="1"/>
</dbReference>
<dbReference type="InterPro" id="IPR005545">
    <property type="entry name" value="YCII"/>
</dbReference>
<dbReference type="Proteomes" id="UP000265419">
    <property type="component" value="Unassembled WGS sequence"/>
</dbReference>
<dbReference type="RefSeq" id="WP_119424683.1">
    <property type="nucleotide sequence ID" value="NZ_QQXK01000014.1"/>
</dbReference>
<protein>
    <submittedName>
        <fullName evidence="3">YciI family protein</fullName>
    </submittedName>
</protein>